<comment type="caution">
    <text evidence="4">The sequence shown here is derived from an EMBL/GenBank/DDBJ whole genome shotgun (WGS) entry which is preliminary data.</text>
</comment>
<evidence type="ECO:0000313" key="5">
    <source>
        <dbReference type="Proteomes" id="UP000294555"/>
    </source>
</evidence>
<name>A0A4R1NEE6_9GAMM</name>
<dbReference type="InterPro" id="IPR015421">
    <property type="entry name" value="PyrdxlP-dep_Trfase_major"/>
</dbReference>
<dbReference type="InterPro" id="IPR049704">
    <property type="entry name" value="Aminotrans_3_PPA_site"/>
</dbReference>
<dbReference type="EMBL" id="SJOI01000001">
    <property type="protein sequence ID" value="TCL02996.1"/>
    <property type="molecule type" value="Genomic_DNA"/>
</dbReference>
<dbReference type="GO" id="GO:0008483">
    <property type="term" value="F:transaminase activity"/>
    <property type="evidence" value="ECO:0007669"/>
    <property type="project" value="InterPro"/>
</dbReference>
<dbReference type="GO" id="GO:0030170">
    <property type="term" value="F:pyridoxal phosphate binding"/>
    <property type="evidence" value="ECO:0007669"/>
    <property type="project" value="InterPro"/>
</dbReference>
<dbReference type="Pfam" id="PF00202">
    <property type="entry name" value="Aminotran_3"/>
    <property type="match status" value="1"/>
</dbReference>
<comment type="cofactor">
    <cofactor evidence="1">
        <name>pyridoxal 5'-phosphate</name>
        <dbReference type="ChEBI" id="CHEBI:597326"/>
    </cofactor>
</comment>
<protein>
    <submittedName>
        <fullName evidence="4">Glutamate-1-semialdehyde 2,1-aminomutase</fullName>
    </submittedName>
</protein>
<dbReference type="Gene3D" id="3.90.1150.10">
    <property type="entry name" value="Aspartate Aminotransferase, domain 1"/>
    <property type="match status" value="1"/>
</dbReference>
<dbReference type="PROSITE" id="PS00600">
    <property type="entry name" value="AA_TRANSFER_CLASS_3"/>
    <property type="match status" value="1"/>
</dbReference>
<dbReference type="Proteomes" id="UP000294555">
    <property type="component" value="Unassembled WGS sequence"/>
</dbReference>
<keyword evidence="5" id="KW-1185">Reference proteome</keyword>
<dbReference type="RefSeq" id="WP_132921901.1">
    <property type="nucleotide sequence ID" value="NZ_SJOI01000001.1"/>
</dbReference>
<gene>
    <name evidence="4" type="ORF">EZJ58_1037</name>
</gene>
<proteinExistence type="inferred from homology"/>
<organism evidence="4 5">
    <name type="scientific">Sodalis ligni</name>
    <dbReference type="NCBI Taxonomy" id="2697027"/>
    <lineage>
        <taxon>Bacteria</taxon>
        <taxon>Pseudomonadati</taxon>
        <taxon>Pseudomonadota</taxon>
        <taxon>Gammaproteobacteria</taxon>
        <taxon>Enterobacterales</taxon>
        <taxon>Bruguierivoracaceae</taxon>
        <taxon>Sodalis</taxon>
    </lineage>
</organism>
<dbReference type="SUPFAM" id="SSF53383">
    <property type="entry name" value="PLP-dependent transferases"/>
    <property type="match status" value="1"/>
</dbReference>
<dbReference type="InterPro" id="IPR005814">
    <property type="entry name" value="Aminotrans_3"/>
</dbReference>
<accession>A0A4R1NEE6</accession>
<sequence length="410" mass="44111">MTHLVGGISSAGRALPEIDGRPLLIEKAAGPWLWDRDGQRYIDTALGFGATLLGHNPPEVLDALRQTQEKMLMPAYSHGLEEEAATLLSSFTEELDQVIFVNSGSEAVHLAARAARAATGRHKVVKFAAGYDGWFDSVAFGNAGTPDAAMSQPARPEKEGMLLLRYNDFTDVDRLFADHGDIAALIVEPVMANAGCIEPAPGYLQYLADSAHRHGALVILDEVLMGFRLHAGLTGHLLGIDADFATVGKAIGSGTVVAALLGKSAYMSVFERGLATRAGTYSGNPPVCAAVIATLTTLKNRDYRQLLRQGDGLRQKIIDGCRARGTALCSTGYGSVFTFWRSNVPPLDYRQAAATADKAWSLKLHFALRRRGILVMPFAFGRFYLSFSHDEAVLETLAAACIESISELSE</sequence>
<dbReference type="InterPro" id="IPR015424">
    <property type="entry name" value="PyrdxlP-dep_Trfase"/>
</dbReference>
<evidence type="ECO:0000256" key="2">
    <source>
        <dbReference type="ARBA" id="ARBA00022898"/>
    </source>
</evidence>
<dbReference type="PANTHER" id="PTHR43713">
    <property type="entry name" value="GLUTAMATE-1-SEMIALDEHYDE 2,1-AMINOMUTASE"/>
    <property type="match status" value="1"/>
</dbReference>
<reference evidence="4 5" key="1">
    <citation type="submission" date="2019-02" db="EMBL/GenBank/DDBJ databases">
        <title>Investigation of anaerobic lignin degradation for improved lignocellulosic biofuels.</title>
        <authorList>
            <person name="Deangelis K."/>
        </authorList>
    </citation>
    <scope>NUCLEOTIDE SEQUENCE [LARGE SCALE GENOMIC DNA]</scope>
    <source>
        <strain evidence="4 5">159R</strain>
    </source>
</reference>
<dbReference type="PANTHER" id="PTHR43713:SF3">
    <property type="entry name" value="GLUTAMATE-1-SEMIALDEHYDE 2,1-AMINOMUTASE 1, CHLOROPLASTIC-RELATED"/>
    <property type="match status" value="1"/>
</dbReference>
<evidence type="ECO:0000313" key="4">
    <source>
        <dbReference type="EMBL" id="TCL02996.1"/>
    </source>
</evidence>
<evidence type="ECO:0000256" key="3">
    <source>
        <dbReference type="RuleBase" id="RU003560"/>
    </source>
</evidence>
<dbReference type="Gene3D" id="3.40.640.10">
    <property type="entry name" value="Type I PLP-dependent aspartate aminotransferase-like (Major domain)"/>
    <property type="match status" value="1"/>
</dbReference>
<evidence type="ECO:0000256" key="1">
    <source>
        <dbReference type="ARBA" id="ARBA00001933"/>
    </source>
</evidence>
<comment type="similarity">
    <text evidence="3">Belongs to the class-III pyridoxal-phosphate-dependent aminotransferase family.</text>
</comment>
<dbReference type="InterPro" id="IPR015422">
    <property type="entry name" value="PyrdxlP-dep_Trfase_small"/>
</dbReference>
<dbReference type="AlphaFoldDB" id="A0A4R1NEE6"/>
<dbReference type="OrthoDB" id="9801052at2"/>
<keyword evidence="2 3" id="KW-0663">Pyridoxal phosphate</keyword>